<feature type="transmembrane region" description="Helical" evidence="1">
    <location>
        <begin position="104"/>
        <end position="127"/>
    </location>
</feature>
<reference evidence="2 3" key="1">
    <citation type="submission" date="2012-01" db="EMBL/GenBank/DDBJ databases">
        <title>Complete sequence of Desulfotomaculum gibsoniae DSM 7213.</title>
        <authorList>
            <consortium name="US DOE Joint Genome Institute"/>
            <person name="Lucas S."/>
            <person name="Han J."/>
            <person name="Lapidus A."/>
            <person name="Cheng J.-F."/>
            <person name="Goodwin L."/>
            <person name="Pitluck S."/>
            <person name="Peters L."/>
            <person name="Ovchinnikova G."/>
            <person name="Teshima H."/>
            <person name="Detter J.C."/>
            <person name="Han C."/>
            <person name="Tapia R."/>
            <person name="Land M."/>
            <person name="Hauser L."/>
            <person name="Kyrpides N."/>
            <person name="Ivanova N."/>
            <person name="Pagani I."/>
            <person name="Parshina S."/>
            <person name="Plugge C."/>
            <person name="Muyzer G."/>
            <person name="Kuever J."/>
            <person name="Ivanova A."/>
            <person name="Nazina T."/>
            <person name="Klenk H.-P."/>
            <person name="Brambilla E."/>
            <person name="Spring S."/>
            <person name="Stams A.F."/>
            <person name="Woyke T."/>
        </authorList>
    </citation>
    <scope>NUCLEOTIDE SEQUENCE [LARGE SCALE GENOMIC DNA]</scope>
    <source>
        <strain evidence="2 3">DSM 7213</strain>
    </source>
</reference>
<keyword evidence="3" id="KW-1185">Reference proteome</keyword>
<evidence type="ECO:0008006" key="4">
    <source>
        <dbReference type="Google" id="ProtNLM"/>
    </source>
</evidence>
<dbReference type="eggNOG" id="ENOG50335TU">
    <property type="taxonomic scope" value="Bacteria"/>
</dbReference>
<dbReference type="InterPro" id="IPR027551">
    <property type="entry name" value="Exosort_XrtK"/>
</dbReference>
<dbReference type="EMBL" id="CP003273">
    <property type="protein sequence ID" value="AGL00141.1"/>
    <property type="molecule type" value="Genomic_DNA"/>
</dbReference>
<dbReference type="HOGENOM" id="CLU_1472933_0_0_9"/>
<keyword evidence="1" id="KW-1133">Transmembrane helix</keyword>
<feature type="transmembrane region" description="Helical" evidence="1">
    <location>
        <begin position="12"/>
        <end position="29"/>
    </location>
</feature>
<proteinExistence type="predicted"/>
<evidence type="ECO:0000313" key="3">
    <source>
        <dbReference type="Proteomes" id="UP000013520"/>
    </source>
</evidence>
<evidence type="ECO:0000256" key="1">
    <source>
        <dbReference type="SAM" id="Phobius"/>
    </source>
</evidence>
<keyword evidence="1" id="KW-0472">Membrane</keyword>
<accession>R4KKH8</accession>
<dbReference type="NCBIfam" id="TIGR04287">
    <property type="entry name" value="exosort_XrtK"/>
    <property type="match status" value="1"/>
</dbReference>
<dbReference type="AlphaFoldDB" id="R4KKH8"/>
<feature type="transmembrane region" description="Helical" evidence="1">
    <location>
        <begin position="69"/>
        <end position="92"/>
    </location>
</feature>
<evidence type="ECO:0000313" key="2">
    <source>
        <dbReference type="EMBL" id="AGL00141.1"/>
    </source>
</evidence>
<keyword evidence="1" id="KW-0812">Transmembrane</keyword>
<name>R4KKH8_9FIRM</name>
<dbReference type="STRING" id="767817.Desgi_0580"/>
<organism evidence="2 3">
    <name type="scientific">Desulfoscipio gibsoniae DSM 7213</name>
    <dbReference type="NCBI Taxonomy" id="767817"/>
    <lineage>
        <taxon>Bacteria</taxon>
        <taxon>Bacillati</taxon>
        <taxon>Bacillota</taxon>
        <taxon>Clostridia</taxon>
        <taxon>Eubacteriales</taxon>
        <taxon>Desulfallaceae</taxon>
        <taxon>Desulfoscipio</taxon>
    </lineage>
</organism>
<dbReference type="Proteomes" id="UP000013520">
    <property type="component" value="Chromosome"/>
</dbReference>
<dbReference type="KEGG" id="dgi:Desgi_0580"/>
<protein>
    <recommendedName>
        <fullName evidence="4">Exosortase K</fullName>
    </recommendedName>
</protein>
<feature type="transmembrane region" description="Helical" evidence="1">
    <location>
        <begin position="139"/>
        <end position="161"/>
    </location>
</feature>
<gene>
    <name evidence="2" type="ORF">Desgi_0580</name>
</gene>
<sequence>MTAMKNNKVQNIIFYFLAVLVGLCLIYEFKTAQDAVLRILLYPHAKAVEIFYNIPLVYTNGMGYSSMDWAFTIGRECMGCHFIVLMFTMNACMFTKHFKGFHKVLWFITSFVGAIVVGILISSIRIIGSIPFVAHEKFALLHSGIGISLYFAALAASYISIDKLISLTAAKTPASHKERGHTC</sequence>